<reference evidence="2 3" key="1">
    <citation type="submission" date="2022-10" db="EMBL/GenBank/DDBJ databases">
        <title>Luteolibacter flavescens strain MCCC 1K03193, whole genome shotgun sequencing project.</title>
        <authorList>
            <person name="Zhao G."/>
            <person name="Shen L."/>
        </authorList>
    </citation>
    <scope>NUCLEOTIDE SEQUENCE [LARGE SCALE GENOMIC DNA]</scope>
    <source>
        <strain evidence="2 3">MCCC 1K03193</strain>
    </source>
</reference>
<dbReference type="Proteomes" id="UP001207930">
    <property type="component" value="Unassembled WGS sequence"/>
</dbReference>
<name>A0ABT3FRB4_9BACT</name>
<feature type="compositionally biased region" description="Polar residues" evidence="1">
    <location>
        <begin position="440"/>
        <end position="450"/>
    </location>
</feature>
<comment type="caution">
    <text evidence="2">The sequence shown here is derived from an EMBL/GenBank/DDBJ whole genome shotgun (WGS) entry which is preliminary data.</text>
</comment>
<dbReference type="EMBL" id="JAPDDS010000006">
    <property type="protein sequence ID" value="MCW1885505.1"/>
    <property type="molecule type" value="Genomic_DNA"/>
</dbReference>
<sequence>MADDAFTPRTTVDDSQFQGIINIYTTKRAVSVQTPLPAIGAPVGPEWGQFSGHLIIARGSSPRGNNHKEVWIQHLPAPATFAAQDSYNFSKSGGDTVSRFYVMKRADYLASGYAGTIPAAGTPDTLFPPFKFATETVSKIGSDPNSILVAVERIFILSPKIEPFYDDELDASVTRTTEVVPRGSVADSSGGGVTVEGVSGSEHHDLKITTRLAGDYSAPRQLVSIPADANYPFPALLRGINLVAAWAWANSPEAAPAYDEAYYFAYDIVKPSGGPYEARILRFLTTTPDALRLLYPIQKIVTVNETIGISRAWANASDRGNSAFAEARQLDIPETIHGELHIENGDTISVGQSTNTLAATPGFSAFAGSSSMIIGYTPRKTRYGLYLIEIEEINTTGVYNGQTIPLGQTAPDGYTGDTGANDPPPAAGRPLLPTADISADNRTISGTTSPYAEVSAREGLTIIGRGMSDGSGAYSMKLDVTHNDPVVLSVIARRGGIPSQVTPVTTNDLAPLAPTATISADLTTLTGTSKPGARISILVNAVAQVETVTIPANRPQILTLAFAGTITTSDDALVDFTSALVSVTGVMVPLTAGMAAGEMATAAQWALEGTAANAHWIFSTAGGNLLATARVTAANDGTAGMNLTDPNSTGVTPATSTITTAGNSPVSITAAGTARATITSGVASWSPLQVDFAVGFGDTASTVAEKAVAGILLSQANNDYLPGSAGNQVTLTARAVAPNDASLAISITNGTCQGLIPSPASANTTPGVGASTVVANSAGNFAFAFSTALSPGDEVSVTATDAGGTSPATVVEASSTPPTLTSAAFTTSVLIEGVATPGARVNAYLGNTLLAYDTADGGGNYGIPLLPGLIRGESVRVVATSPVNAAIRSNSITITAPVIPLAMPTFTQASIGYVGTLPAGATTIAIYPENDPDDETLATVHPNGNFVFTLPSDLGENGERWAVVARYPAGDSDPVWFYAPTIDLGPLHIELLFSSSRPGGAGTPQHINFYHFVWIREMRPGMVLTLSFPGSAQADIVVNGADFLDMTIPGHTQPTWPFNVVAPVPRFGAYIPIHGTATIIPGVNGPIPLPLVTATLALPDGRIYTAAFDRGLDTNAHWNGTKWNILYELPLDAAATWTWKSTYP</sequence>
<gene>
    <name evidence="2" type="ORF">OKA04_12265</name>
</gene>
<evidence type="ECO:0000256" key="1">
    <source>
        <dbReference type="SAM" id="MobiDB-lite"/>
    </source>
</evidence>
<organism evidence="2 3">
    <name type="scientific">Luteolibacter flavescens</name>
    <dbReference type="NCBI Taxonomy" id="1859460"/>
    <lineage>
        <taxon>Bacteria</taxon>
        <taxon>Pseudomonadati</taxon>
        <taxon>Verrucomicrobiota</taxon>
        <taxon>Verrucomicrobiia</taxon>
        <taxon>Verrucomicrobiales</taxon>
        <taxon>Verrucomicrobiaceae</taxon>
        <taxon>Luteolibacter</taxon>
    </lineage>
</organism>
<dbReference type="RefSeq" id="WP_264501462.1">
    <property type="nucleotide sequence ID" value="NZ_JAPDDS010000006.1"/>
</dbReference>
<proteinExistence type="predicted"/>
<protein>
    <submittedName>
        <fullName evidence="2">Uncharacterized protein</fullName>
    </submittedName>
</protein>
<accession>A0ABT3FRB4</accession>
<keyword evidence="3" id="KW-1185">Reference proteome</keyword>
<evidence type="ECO:0000313" key="2">
    <source>
        <dbReference type="EMBL" id="MCW1885505.1"/>
    </source>
</evidence>
<evidence type="ECO:0000313" key="3">
    <source>
        <dbReference type="Proteomes" id="UP001207930"/>
    </source>
</evidence>
<feature type="region of interest" description="Disordered" evidence="1">
    <location>
        <begin position="408"/>
        <end position="450"/>
    </location>
</feature>